<evidence type="ECO:0000256" key="2">
    <source>
        <dbReference type="ARBA" id="ARBA00010617"/>
    </source>
</evidence>
<feature type="chain" id="PRO_5029736280" evidence="4">
    <location>
        <begin position="25"/>
        <end position="810"/>
    </location>
</feature>
<dbReference type="Pfam" id="PF08241">
    <property type="entry name" value="Methyltransf_11"/>
    <property type="match status" value="1"/>
</dbReference>
<keyword evidence="3" id="KW-0349">Heme</keyword>
<dbReference type="EMBL" id="JABANN010000506">
    <property type="protein sequence ID" value="KAF4657735.1"/>
    <property type="molecule type" value="Genomic_DNA"/>
</dbReference>
<dbReference type="InterPro" id="IPR036396">
    <property type="entry name" value="Cyt_P450_sf"/>
</dbReference>
<dbReference type="PRINTS" id="PR00463">
    <property type="entry name" value="EP450I"/>
</dbReference>
<dbReference type="GO" id="GO:0005506">
    <property type="term" value="F:iron ion binding"/>
    <property type="evidence" value="ECO:0007669"/>
    <property type="project" value="InterPro"/>
</dbReference>
<feature type="binding site" description="axial binding residue" evidence="3">
    <location>
        <position position="755"/>
    </location>
    <ligand>
        <name>heme</name>
        <dbReference type="ChEBI" id="CHEBI:30413"/>
    </ligand>
    <ligandPart>
        <name>Fe</name>
        <dbReference type="ChEBI" id="CHEBI:18248"/>
    </ligandPart>
</feature>
<accession>A0A7J6LES3</accession>
<organism evidence="6 7">
    <name type="scientific">Perkinsus olseni</name>
    <name type="common">Perkinsus atlanticus</name>
    <dbReference type="NCBI Taxonomy" id="32597"/>
    <lineage>
        <taxon>Eukaryota</taxon>
        <taxon>Sar</taxon>
        <taxon>Alveolata</taxon>
        <taxon>Perkinsozoa</taxon>
        <taxon>Perkinsea</taxon>
        <taxon>Perkinsida</taxon>
        <taxon>Perkinsidae</taxon>
        <taxon>Perkinsus</taxon>
    </lineage>
</organism>
<keyword evidence="3" id="KW-0408">Iron</keyword>
<dbReference type="GO" id="GO:0004497">
    <property type="term" value="F:monooxygenase activity"/>
    <property type="evidence" value="ECO:0007669"/>
    <property type="project" value="InterPro"/>
</dbReference>
<feature type="domain" description="Methyltransferase type 11" evidence="5">
    <location>
        <begin position="100"/>
        <end position="195"/>
    </location>
</feature>
<evidence type="ECO:0000259" key="5">
    <source>
        <dbReference type="Pfam" id="PF08241"/>
    </source>
</evidence>
<comment type="cofactor">
    <cofactor evidence="1 3">
        <name>heme</name>
        <dbReference type="ChEBI" id="CHEBI:30413"/>
    </cofactor>
</comment>
<dbReference type="GO" id="GO:0061542">
    <property type="term" value="F:3-demethylubiquinol 3-O-methyltransferase activity"/>
    <property type="evidence" value="ECO:0007669"/>
    <property type="project" value="InterPro"/>
</dbReference>
<sequence>MQRQPIGMVPWLTLLVMSTAAVLAGLIFSRSRYNPSPYPDRLDAIKERDTRIDNNLYDHVSWWDEKEIVHTLKKTNVVRCPYFHRHLSTGGRSPSQGRYLDVGCGGGLLTEEMALSYGYNITGIDISEASLEQARQHGRHIPNLHYQVGSAYDIPFPDNTFDGVIVSEVFDHLTDLRKATHEIYRVLKPGGAVVFDTISRNFKTYLLVWLIAQEIFQVMYEDTHDWRLFITPEEMERLLGDAGFVVGSPKKEWIGMAYEDVFYRISRFVFDGMKNKHQAFDGHPVELPGDLSMIYAGVARKPEHAGADLSGILHTYCTESVFTIGFDELFILQKAVMSSGLLALAVLWIYRANRRRNRLRERFGGPSGLNSPQFLPFLGYVPRSLDQFFTALEIYAETYGDIYSIRRNLFTVSFMGMQLLVVSSSELVQQVLKERPYAYVRSTNKNNVIPISGLFTAEGEIWKRHRRLCAPAFNEKSSIEMVPKMSHAASKMVRLLRSLPSTRFDLLNDFGEGLQLSPFRRLQLEDRASNLPIGPDLIRSLALSAFPMLTRDKFPWNLNATLKNFYRSLKKLNMMWDTVIQERRVQRAAGAEVKLDLLDKLQHLTDEELKGNLMIFVAAGFETTAMTIAWCLYYLCLYPDIQAKARSEVDEIGHDPQDGEDLNELLFVEACVIETLRVQPPGFFLLHEGISKTTLAGEQIPPGTMVATLLHKAMICKEEGGTAFQPDQWILPNGQGINRARLRSHLAFGGGPRECPGKHLAIKECVIVVATILRHFDNIRANSDIGKVHGRTRFVRAVEGLELKMKPRGI</sequence>
<dbReference type="InterPro" id="IPR001128">
    <property type="entry name" value="Cyt_P450"/>
</dbReference>
<feature type="signal peptide" evidence="4">
    <location>
        <begin position="1"/>
        <end position="24"/>
    </location>
</feature>
<dbReference type="PRINTS" id="PR00385">
    <property type="entry name" value="P450"/>
</dbReference>
<dbReference type="GO" id="GO:0020037">
    <property type="term" value="F:heme binding"/>
    <property type="evidence" value="ECO:0007669"/>
    <property type="project" value="InterPro"/>
</dbReference>
<keyword evidence="6" id="KW-0808">Transferase</keyword>
<dbReference type="Gene3D" id="3.40.50.150">
    <property type="entry name" value="Vaccinia Virus protein VP39"/>
    <property type="match status" value="1"/>
</dbReference>
<dbReference type="InterPro" id="IPR029063">
    <property type="entry name" value="SAM-dependent_MTases_sf"/>
</dbReference>
<dbReference type="NCBIfam" id="TIGR01983">
    <property type="entry name" value="UbiG"/>
    <property type="match status" value="1"/>
</dbReference>
<dbReference type="GO" id="GO:0010420">
    <property type="term" value="F:polyprenyldihydroxybenzoate methyltransferase activity"/>
    <property type="evidence" value="ECO:0007669"/>
    <property type="project" value="InterPro"/>
</dbReference>
<evidence type="ECO:0000313" key="7">
    <source>
        <dbReference type="Proteomes" id="UP000572268"/>
    </source>
</evidence>
<reference evidence="6 7" key="1">
    <citation type="submission" date="2020-04" db="EMBL/GenBank/DDBJ databases">
        <title>Perkinsus olseni comparative genomics.</title>
        <authorList>
            <person name="Bogema D.R."/>
        </authorList>
    </citation>
    <scope>NUCLEOTIDE SEQUENCE [LARGE SCALE GENOMIC DNA]</scope>
    <source>
        <strain evidence="6">ATCC PRA-31</strain>
    </source>
</reference>
<dbReference type="InterPro" id="IPR010233">
    <property type="entry name" value="UbiG_MeTrfase"/>
</dbReference>
<dbReference type="GO" id="GO:0032259">
    <property type="term" value="P:methylation"/>
    <property type="evidence" value="ECO:0007669"/>
    <property type="project" value="UniProtKB-KW"/>
</dbReference>
<name>A0A7J6LES3_PEROL</name>
<dbReference type="SUPFAM" id="SSF53335">
    <property type="entry name" value="S-adenosyl-L-methionine-dependent methyltransferases"/>
    <property type="match status" value="1"/>
</dbReference>
<dbReference type="PROSITE" id="PS00086">
    <property type="entry name" value="CYTOCHROME_P450"/>
    <property type="match status" value="1"/>
</dbReference>
<protein>
    <submittedName>
        <fullName evidence="6">Hexaprenyldihydroxybenzoate methyltransferase, mitochondrial</fullName>
    </submittedName>
</protein>
<dbReference type="InterPro" id="IPR017972">
    <property type="entry name" value="Cyt_P450_CS"/>
</dbReference>
<dbReference type="CDD" id="cd02440">
    <property type="entry name" value="AdoMet_MTases"/>
    <property type="match status" value="1"/>
</dbReference>
<evidence type="ECO:0000256" key="1">
    <source>
        <dbReference type="ARBA" id="ARBA00001971"/>
    </source>
</evidence>
<dbReference type="PANTHER" id="PTHR24305:SF166">
    <property type="entry name" value="CYTOCHROME P450 12A4, MITOCHONDRIAL-RELATED"/>
    <property type="match status" value="1"/>
</dbReference>
<evidence type="ECO:0000256" key="3">
    <source>
        <dbReference type="PIRSR" id="PIRSR602401-1"/>
    </source>
</evidence>
<dbReference type="InterPro" id="IPR050121">
    <property type="entry name" value="Cytochrome_P450_monoxygenase"/>
</dbReference>
<keyword evidence="6" id="KW-0489">Methyltransferase</keyword>
<dbReference type="InterPro" id="IPR002401">
    <property type="entry name" value="Cyt_P450_E_grp-I"/>
</dbReference>
<comment type="caution">
    <text evidence="6">The sequence shown here is derived from an EMBL/GenBank/DDBJ whole genome shotgun (WGS) entry which is preliminary data.</text>
</comment>
<dbReference type="CDD" id="cd00302">
    <property type="entry name" value="cytochrome_P450"/>
    <property type="match status" value="1"/>
</dbReference>
<dbReference type="InterPro" id="IPR013216">
    <property type="entry name" value="Methyltransf_11"/>
</dbReference>
<dbReference type="SUPFAM" id="SSF48264">
    <property type="entry name" value="Cytochrome P450"/>
    <property type="match status" value="1"/>
</dbReference>
<evidence type="ECO:0000313" key="6">
    <source>
        <dbReference type="EMBL" id="KAF4657735.1"/>
    </source>
</evidence>
<dbReference type="GO" id="GO:0016705">
    <property type="term" value="F:oxidoreductase activity, acting on paired donors, with incorporation or reduction of molecular oxygen"/>
    <property type="evidence" value="ECO:0007669"/>
    <property type="project" value="InterPro"/>
</dbReference>
<dbReference type="Proteomes" id="UP000572268">
    <property type="component" value="Unassembled WGS sequence"/>
</dbReference>
<proteinExistence type="inferred from homology"/>
<comment type="similarity">
    <text evidence="2">Belongs to the cytochrome P450 family.</text>
</comment>
<gene>
    <name evidence="6" type="primary">COQ3_2</name>
    <name evidence="6" type="ORF">FOL46_007285</name>
</gene>
<dbReference type="Gene3D" id="1.10.630.10">
    <property type="entry name" value="Cytochrome P450"/>
    <property type="match status" value="1"/>
</dbReference>
<keyword evidence="4" id="KW-0732">Signal</keyword>
<evidence type="ECO:0000256" key="4">
    <source>
        <dbReference type="SAM" id="SignalP"/>
    </source>
</evidence>
<keyword evidence="3" id="KW-0479">Metal-binding</keyword>
<dbReference type="Pfam" id="PF00067">
    <property type="entry name" value="p450"/>
    <property type="match status" value="1"/>
</dbReference>
<dbReference type="AlphaFoldDB" id="A0A7J6LES3"/>
<dbReference type="PANTHER" id="PTHR24305">
    <property type="entry name" value="CYTOCHROME P450"/>
    <property type="match status" value="1"/>
</dbReference>